<dbReference type="EC" id="2.1.1.163" evidence="4"/>
<dbReference type="PANTHER" id="PTHR43591:SF24">
    <property type="entry name" value="2-METHOXY-6-POLYPRENYL-1,4-BENZOQUINOL METHYLASE, MITOCHONDRIAL"/>
    <property type="match status" value="1"/>
</dbReference>
<protein>
    <recommendedName>
        <fullName evidence="4">Demethylmenaquinone methyltransferase</fullName>
        <ecNumber evidence="4">2.1.1.163</ecNumber>
    </recommendedName>
</protein>
<dbReference type="EMBL" id="JAVDUJ010000001">
    <property type="protein sequence ID" value="MDR6939287.1"/>
    <property type="molecule type" value="Genomic_DNA"/>
</dbReference>
<dbReference type="HAMAP" id="MF_01813">
    <property type="entry name" value="MenG_UbiE_methyltr"/>
    <property type="match status" value="1"/>
</dbReference>
<comment type="similarity">
    <text evidence="4">Belongs to the class I-like SAM-binding methyltransferase superfamily. MenG/UbiE family.</text>
</comment>
<dbReference type="PROSITE" id="PS51608">
    <property type="entry name" value="SAM_MT_UBIE"/>
    <property type="match status" value="1"/>
</dbReference>
<dbReference type="SUPFAM" id="SSF53335">
    <property type="entry name" value="S-adenosyl-L-methionine-dependent methyltransferases"/>
    <property type="match status" value="1"/>
</dbReference>
<evidence type="ECO:0000256" key="1">
    <source>
        <dbReference type="ARBA" id="ARBA00022603"/>
    </source>
</evidence>
<dbReference type="GO" id="GO:0008425">
    <property type="term" value="F:2-methoxy-6-polyprenyl-1,4-benzoquinol methyltransferase activity"/>
    <property type="evidence" value="ECO:0007669"/>
    <property type="project" value="UniProtKB-EC"/>
</dbReference>
<reference evidence="5 6" key="1">
    <citation type="submission" date="2023-07" db="EMBL/GenBank/DDBJ databases">
        <title>Sequencing the genomes of 1000 actinobacteria strains.</title>
        <authorList>
            <person name="Klenk H.-P."/>
        </authorList>
    </citation>
    <scope>NUCLEOTIDE SEQUENCE [LARGE SCALE GENOMIC DNA]</scope>
    <source>
        <strain evidence="5 6">DSM 15539</strain>
    </source>
</reference>
<dbReference type="GO" id="GO:0043770">
    <property type="term" value="F:demethylmenaquinone methyltransferase activity"/>
    <property type="evidence" value="ECO:0007669"/>
    <property type="project" value="UniProtKB-EC"/>
</dbReference>
<sequence>MSRADLEKNPKDVSRMFNEVARKYDLMNVVLTGGLVFPWRKVTTAALEIEPGMKILDIAAGTGSSTAQYAAAGADVIGCDFSAGMIEEGRRRHPQLKFVTGDATDLDFADNSFDATTISYGIRNVSDPRKALSEMLRVTKPGGKLVVCEFSRPVNQYFFALYKFFLHRVMPIPSKILSSDAPAYDYLMESILDWPDQCKFSQWLREAGWENVEYKNLTGGIVAIHRARKPN</sequence>
<comment type="pathway">
    <text evidence="4">Quinol/quinone metabolism; menaquinone biosynthesis; menaquinol from 1,4-dihydroxy-2-naphthoate: step 2/2.</text>
</comment>
<keyword evidence="2 4" id="KW-0808">Transferase</keyword>
<comment type="catalytic activity">
    <reaction evidence="4">
        <text>a 2-demethylmenaquinol + S-adenosyl-L-methionine = a menaquinol + S-adenosyl-L-homocysteine + H(+)</text>
        <dbReference type="Rhea" id="RHEA:42640"/>
        <dbReference type="Rhea" id="RHEA-COMP:9539"/>
        <dbReference type="Rhea" id="RHEA-COMP:9563"/>
        <dbReference type="ChEBI" id="CHEBI:15378"/>
        <dbReference type="ChEBI" id="CHEBI:18151"/>
        <dbReference type="ChEBI" id="CHEBI:55437"/>
        <dbReference type="ChEBI" id="CHEBI:57856"/>
        <dbReference type="ChEBI" id="CHEBI:59789"/>
        <dbReference type="EC" id="2.1.1.163"/>
    </reaction>
</comment>
<evidence type="ECO:0000256" key="4">
    <source>
        <dbReference type="HAMAP-Rule" id="MF_01813"/>
    </source>
</evidence>
<keyword evidence="3 4" id="KW-0949">S-adenosyl-L-methionine</keyword>
<keyword evidence="4" id="KW-0474">Menaquinone biosynthesis</keyword>
<evidence type="ECO:0000256" key="3">
    <source>
        <dbReference type="ARBA" id="ARBA00022691"/>
    </source>
</evidence>
<keyword evidence="1 4" id="KW-0489">Methyltransferase</keyword>
<dbReference type="RefSeq" id="WP_309955859.1">
    <property type="nucleotide sequence ID" value="NZ_JAVDUJ010000001.1"/>
</dbReference>
<dbReference type="Pfam" id="PF01209">
    <property type="entry name" value="Ubie_methyltran"/>
    <property type="match status" value="1"/>
</dbReference>
<dbReference type="PROSITE" id="PS01184">
    <property type="entry name" value="UBIE_2"/>
    <property type="match status" value="1"/>
</dbReference>
<comment type="caution">
    <text evidence="5">The sequence shown here is derived from an EMBL/GenBank/DDBJ whole genome shotgun (WGS) entry which is preliminary data.</text>
</comment>
<feature type="binding site" evidence="4">
    <location>
        <position position="62"/>
    </location>
    <ligand>
        <name>S-adenosyl-L-methionine</name>
        <dbReference type="ChEBI" id="CHEBI:59789"/>
    </ligand>
</feature>
<dbReference type="InterPro" id="IPR004033">
    <property type="entry name" value="UbiE/COQ5_MeTrFase"/>
</dbReference>
<proteinExistence type="inferred from homology"/>
<dbReference type="Gene3D" id="3.40.50.150">
    <property type="entry name" value="Vaccinia Virus protein VP39"/>
    <property type="match status" value="1"/>
</dbReference>
<name>A0ABU1T1M8_9ACTO</name>
<dbReference type="InterPro" id="IPR029063">
    <property type="entry name" value="SAM-dependent_MTases_sf"/>
</dbReference>
<evidence type="ECO:0000256" key="2">
    <source>
        <dbReference type="ARBA" id="ARBA00022679"/>
    </source>
</evidence>
<dbReference type="PANTHER" id="PTHR43591">
    <property type="entry name" value="METHYLTRANSFERASE"/>
    <property type="match status" value="1"/>
</dbReference>
<feature type="binding site" evidence="4">
    <location>
        <position position="80"/>
    </location>
    <ligand>
        <name>S-adenosyl-L-methionine</name>
        <dbReference type="ChEBI" id="CHEBI:59789"/>
    </ligand>
</feature>
<dbReference type="Proteomes" id="UP001266099">
    <property type="component" value="Unassembled WGS sequence"/>
</dbReference>
<evidence type="ECO:0000313" key="6">
    <source>
        <dbReference type="Proteomes" id="UP001266099"/>
    </source>
</evidence>
<dbReference type="NCBIfam" id="TIGR01934">
    <property type="entry name" value="MenG_MenH_UbiE"/>
    <property type="match status" value="1"/>
</dbReference>
<evidence type="ECO:0000313" key="5">
    <source>
        <dbReference type="EMBL" id="MDR6939287.1"/>
    </source>
</evidence>
<feature type="binding site" evidence="4">
    <location>
        <begin position="102"/>
        <end position="103"/>
    </location>
    <ligand>
        <name>S-adenosyl-L-methionine</name>
        <dbReference type="ChEBI" id="CHEBI:59789"/>
    </ligand>
</feature>
<organism evidence="5 6">
    <name type="scientific">Arcanobacterium hippocoleae</name>
    <dbReference type="NCBI Taxonomy" id="149017"/>
    <lineage>
        <taxon>Bacteria</taxon>
        <taxon>Bacillati</taxon>
        <taxon>Actinomycetota</taxon>
        <taxon>Actinomycetes</taxon>
        <taxon>Actinomycetales</taxon>
        <taxon>Actinomycetaceae</taxon>
        <taxon>Arcanobacterium</taxon>
    </lineage>
</organism>
<keyword evidence="6" id="KW-1185">Reference proteome</keyword>
<dbReference type="InterPro" id="IPR023576">
    <property type="entry name" value="UbiE/COQ5_MeTrFase_CS"/>
</dbReference>
<comment type="function">
    <text evidence="4">Methyltransferase required for the conversion of demethylmenaquinol (DMKH2) to menaquinol (MKH2).</text>
</comment>
<feature type="binding site" evidence="4">
    <location>
        <position position="119"/>
    </location>
    <ligand>
        <name>S-adenosyl-L-methionine</name>
        <dbReference type="ChEBI" id="CHEBI:59789"/>
    </ligand>
</feature>
<dbReference type="CDD" id="cd02440">
    <property type="entry name" value="AdoMet_MTases"/>
    <property type="match status" value="1"/>
</dbReference>
<gene>
    <name evidence="4" type="primary">menG</name>
    <name evidence="5" type="ORF">J2S36_000830</name>
</gene>
<dbReference type="GO" id="GO:0032259">
    <property type="term" value="P:methylation"/>
    <property type="evidence" value="ECO:0007669"/>
    <property type="project" value="UniProtKB-KW"/>
</dbReference>
<accession>A0ABU1T1M8</accession>